<dbReference type="InParanoid" id="O84852"/>
<name>O84852_CHLTR</name>
<dbReference type="OrthoDB" id="21678at2"/>
<dbReference type="GeneID" id="884647"/>
<dbReference type="EnsemblBacteria" id="AAC68442">
    <property type="protein sequence ID" value="AAC68442"/>
    <property type="gene ID" value="CT_845"/>
</dbReference>
<dbReference type="STRING" id="272561.CT_845"/>
<sequence length="92" mass="10475">MKEEILALLDHLYTEQERRLMSLGTTIVPGLTKEDLLQPMDYDELEENPSFRFEEGVLNGIGETRAALYSFFSDLEDSFCVESSSDTSLCKD</sequence>
<evidence type="ECO:0000313" key="2">
    <source>
        <dbReference type="Proteomes" id="UP000000431"/>
    </source>
</evidence>
<protein>
    <submittedName>
        <fullName evidence="1">Uncharacterized protein</fullName>
    </submittedName>
</protein>
<dbReference type="PIR" id="H71463">
    <property type="entry name" value="H71463"/>
</dbReference>
<evidence type="ECO:0000313" key="1">
    <source>
        <dbReference type="EMBL" id="AAC68442.1"/>
    </source>
</evidence>
<accession>O84852</accession>
<dbReference type="EMBL" id="AE001273">
    <property type="protein sequence ID" value="AAC68442.1"/>
    <property type="molecule type" value="Genomic_DNA"/>
</dbReference>
<dbReference type="HOGENOM" id="CLU_177583_0_0_0"/>
<dbReference type="AlphaFoldDB" id="O84852"/>
<organism evidence="1 2">
    <name type="scientific">Chlamydia trachomatis serovar D (strain ATCC VR-885 / DSM 19411 / UW-3/Cx)</name>
    <dbReference type="NCBI Taxonomy" id="272561"/>
    <lineage>
        <taxon>Bacteria</taxon>
        <taxon>Pseudomonadati</taxon>
        <taxon>Chlamydiota</taxon>
        <taxon>Chlamydiia</taxon>
        <taxon>Chlamydiales</taxon>
        <taxon>Chlamydiaceae</taxon>
        <taxon>Chlamydia/Chlamydophila group</taxon>
        <taxon>Chlamydia</taxon>
    </lineage>
</organism>
<dbReference type="PATRIC" id="fig|272561.5.peg.932"/>
<dbReference type="RefSeq" id="WP_009872232.1">
    <property type="nucleotide sequence ID" value="NC_000117.1"/>
</dbReference>
<dbReference type="RefSeq" id="NP_220366.1">
    <property type="nucleotide sequence ID" value="NC_000117.1"/>
</dbReference>
<gene>
    <name evidence="1" type="ordered locus">CT_845</name>
</gene>
<keyword evidence="2" id="KW-1185">Reference proteome</keyword>
<reference evidence="1 2" key="1">
    <citation type="journal article" date="1998" name="Science">
        <title>Genome sequence of an obligate intracellular pathogen of humans: Chlamydia trachomatis.</title>
        <authorList>
            <person name="Stephens R.S."/>
            <person name="Kalman S."/>
            <person name="Lammel C.J."/>
            <person name="Fan J."/>
            <person name="Marathe R."/>
            <person name="Aravind L."/>
            <person name="Mitchell W.P."/>
            <person name="Olinger L."/>
            <person name="Tatusov R.L."/>
            <person name="Zhao Q."/>
            <person name="Koonin E.V."/>
            <person name="Davis R.W."/>
        </authorList>
    </citation>
    <scope>NUCLEOTIDE SEQUENCE [LARGE SCALE GENOMIC DNA]</scope>
    <source>
        <strain evidence="2">D/UW-3/Cx</strain>
    </source>
</reference>
<proteinExistence type="predicted"/>
<dbReference type="KEGG" id="ctr:CT_845"/>
<dbReference type="Proteomes" id="UP000000431">
    <property type="component" value="Chromosome"/>
</dbReference>